<dbReference type="Pfam" id="PF25019">
    <property type="entry name" value="LRR_R13L1-DRL21"/>
    <property type="match status" value="1"/>
</dbReference>
<dbReference type="FunFam" id="1.10.10.10:FF:000322">
    <property type="entry name" value="Probable disease resistance protein At1g63360"/>
    <property type="match status" value="1"/>
</dbReference>
<keyword evidence="3" id="KW-0677">Repeat</keyword>
<dbReference type="InterPro" id="IPR056789">
    <property type="entry name" value="LRR_R13L1-DRL21"/>
</dbReference>
<dbReference type="Gene3D" id="3.40.50.300">
    <property type="entry name" value="P-loop containing nucleotide triphosphate hydrolases"/>
    <property type="match status" value="1"/>
</dbReference>
<dbReference type="InterPro" id="IPR036457">
    <property type="entry name" value="PPM-type-like_dom_sf"/>
</dbReference>
<dbReference type="Gene3D" id="3.80.10.10">
    <property type="entry name" value="Ribonuclease Inhibitor"/>
    <property type="match status" value="3"/>
</dbReference>
<dbReference type="Proteomes" id="UP000306102">
    <property type="component" value="Unassembled WGS sequence"/>
</dbReference>
<proteinExistence type="inferred from homology"/>
<evidence type="ECO:0000259" key="10">
    <source>
        <dbReference type="Pfam" id="PF25019"/>
    </source>
</evidence>
<keyword evidence="5" id="KW-0611">Plant defense</keyword>
<feature type="domain" description="Disease resistance R13L4/SHOC-2-like LRR" evidence="9">
    <location>
        <begin position="854"/>
        <end position="938"/>
    </location>
</feature>
<dbReference type="InterPro" id="IPR027417">
    <property type="entry name" value="P-loop_NTPase"/>
</dbReference>
<dbReference type="PRINTS" id="PR00364">
    <property type="entry name" value="DISEASERSIST"/>
</dbReference>
<dbReference type="EMBL" id="SDRB02006184">
    <property type="protein sequence ID" value="THG12933.1"/>
    <property type="molecule type" value="Genomic_DNA"/>
</dbReference>
<dbReference type="InterPro" id="IPR042197">
    <property type="entry name" value="Apaf_helical"/>
</dbReference>
<evidence type="ECO:0000256" key="6">
    <source>
        <dbReference type="ARBA" id="ARBA00022840"/>
    </source>
</evidence>
<dbReference type="InterPro" id="IPR055414">
    <property type="entry name" value="LRR_R13L4/SHOC2-like"/>
</dbReference>
<dbReference type="Gene3D" id="1.10.10.10">
    <property type="entry name" value="Winged helix-like DNA-binding domain superfamily/Winged helix DNA-binding domain"/>
    <property type="match status" value="1"/>
</dbReference>
<keyword evidence="6" id="KW-0067">ATP-binding</keyword>
<dbReference type="SUPFAM" id="SSF52058">
    <property type="entry name" value="L domain-like"/>
    <property type="match status" value="1"/>
</dbReference>
<accession>A0A4S4E9X9</accession>
<evidence type="ECO:0000259" key="8">
    <source>
        <dbReference type="Pfam" id="PF23559"/>
    </source>
</evidence>
<evidence type="ECO:0000313" key="11">
    <source>
        <dbReference type="EMBL" id="THG12933.1"/>
    </source>
</evidence>
<dbReference type="GO" id="GO:0051607">
    <property type="term" value="P:defense response to virus"/>
    <property type="evidence" value="ECO:0007669"/>
    <property type="project" value="UniProtKB-ARBA"/>
</dbReference>
<sequence length="1047" mass="118820">MKFHLREVVVEKRVELADRRETSSALTQPQLYGREEDKEKIVKMLVENICDCQDVSVYPIIGMGGLGKTTLAQMVFNDERVECHFELKIWVYVSQDFDVKRVIKAIIESVSGRTCDASNLDSLQKKLREMLNGKRYLLVLDDVWDDDQDKWDELKNSLACGSKGASIIVTTRVAKVASIRRTVPAHHLPFLSEEDCWLLFKQRAFGHGNEERPNLVAIGKEIVKKCGGVPLAAKALGGLLRFKSEERDWHSVQESEIWNLPQDKNPILPLLRLSYYNLPLELRRCFAYCAIFLKGSEIEKEKLIHLWMANGFISSNGKSELEDIGNGIWNELCWRSFFQDVDKDPSGNIIFKIHDLMHDLAQSVMEDECHMMEAESSKNISAQRIHHVTLVADYPHAAAFPKALYRVESLHTILLQRRQKNTYSDRVFPFSCDFTNFGSLRVFDALGTNVGQLSSSIGKLKHLGYLNLSRTPIRTLPKSICSLHNLQTLNLNECYNLQRLPKNMKSLRSLRHLYLEGCHKIQDMPPKLGHLTLLRTLSLFVVGESRGHRVVELQCLDLGGELCIRHLERVRNSTDAKEANLVGKQNLQILKLSWEYNSESESQVNVEQLLESLEPHPNVEELFIDNYRGAHFPPWMGDSIFKNVVSIELRSCTNCLVLPAFGQLPSLRRLEISKMDYVEYIDNYFPGGSPVRGFPALEVLHISKLPNLVGLSREEGRELLPCLHEIIIHTCPKLTLPRLSSPKLLNVASSSNVVLSSISNLNHLTTLSVYGGDMISFPEEMLQNLIVLESLSIWGCHEIESLPDHGLRSLKSLKRLTIDHCYKLSYLSESLGHLTALEELNVSGCPKLVTLPDSIKHLVSLRHLDIGDSELKTLPEALKHVPALQSLEISCLKLTSLPEWLGNLTSLQSLYIFGWHKIPSLPHGFERLTNLQTLTIMGCAPELARRCQKEKGEDWYKIAHIPKINLSYYCSVELVKEEIEKKDSSTEEWKIVMERSFNRMDNEVIAWNDSVLRADCRCELQTPECNTDGSTAVVAVVTPDKIITAIA</sequence>
<dbReference type="SUPFAM" id="SSF52047">
    <property type="entry name" value="RNI-like"/>
    <property type="match status" value="1"/>
</dbReference>
<dbReference type="Pfam" id="PF00931">
    <property type="entry name" value="NB-ARC"/>
    <property type="match status" value="1"/>
</dbReference>
<keyword evidence="2" id="KW-0433">Leucine-rich repeat</keyword>
<dbReference type="Gene3D" id="3.60.40.10">
    <property type="entry name" value="PPM-type phosphatase domain"/>
    <property type="match status" value="1"/>
</dbReference>
<dbReference type="GO" id="GO:0043531">
    <property type="term" value="F:ADP binding"/>
    <property type="evidence" value="ECO:0007669"/>
    <property type="project" value="InterPro"/>
</dbReference>
<feature type="domain" description="R13L1/DRL21-like LRR repeat region" evidence="10">
    <location>
        <begin position="552"/>
        <end position="675"/>
    </location>
</feature>
<dbReference type="AlphaFoldDB" id="A0A4S4E9X9"/>
<keyword evidence="4" id="KW-0547">Nucleotide-binding</keyword>
<reference evidence="11 12" key="1">
    <citation type="journal article" date="2018" name="Proc. Natl. Acad. Sci. U.S.A.">
        <title>Draft genome sequence of Camellia sinensis var. sinensis provides insights into the evolution of the tea genome and tea quality.</title>
        <authorList>
            <person name="Wei C."/>
            <person name="Yang H."/>
            <person name="Wang S."/>
            <person name="Zhao J."/>
            <person name="Liu C."/>
            <person name="Gao L."/>
            <person name="Xia E."/>
            <person name="Lu Y."/>
            <person name="Tai Y."/>
            <person name="She G."/>
            <person name="Sun J."/>
            <person name="Cao H."/>
            <person name="Tong W."/>
            <person name="Gao Q."/>
            <person name="Li Y."/>
            <person name="Deng W."/>
            <person name="Jiang X."/>
            <person name="Wang W."/>
            <person name="Chen Q."/>
            <person name="Zhang S."/>
            <person name="Li H."/>
            <person name="Wu J."/>
            <person name="Wang P."/>
            <person name="Li P."/>
            <person name="Shi C."/>
            <person name="Zheng F."/>
            <person name="Jian J."/>
            <person name="Huang B."/>
            <person name="Shan D."/>
            <person name="Shi M."/>
            <person name="Fang C."/>
            <person name="Yue Y."/>
            <person name="Li F."/>
            <person name="Li D."/>
            <person name="Wei S."/>
            <person name="Han B."/>
            <person name="Jiang C."/>
            <person name="Yin Y."/>
            <person name="Xia T."/>
            <person name="Zhang Z."/>
            <person name="Bennetzen J.L."/>
            <person name="Zhao S."/>
            <person name="Wan X."/>
        </authorList>
    </citation>
    <scope>NUCLEOTIDE SEQUENCE [LARGE SCALE GENOMIC DNA]</scope>
    <source>
        <strain evidence="12">cv. Shuchazao</strain>
        <tissue evidence="11">Leaf</tissue>
    </source>
</reference>
<dbReference type="InterPro" id="IPR003591">
    <property type="entry name" value="Leu-rich_rpt_typical-subtyp"/>
</dbReference>
<evidence type="ECO:0000256" key="4">
    <source>
        <dbReference type="ARBA" id="ARBA00022741"/>
    </source>
</evidence>
<comment type="caution">
    <text evidence="11">The sequence shown here is derived from an EMBL/GenBank/DDBJ whole genome shotgun (WGS) entry which is preliminary data.</text>
</comment>
<dbReference type="SUPFAM" id="SSF52540">
    <property type="entry name" value="P-loop containing nucleoside triphosphate hydrolases"/>
    <property type="match status" value="1"/>
</dbReference>
<evidence type="ECO:0000259" key="9">
    <source>
        <dbReference type="Pfam" id="PF23598"/>
    </source>
</evidence>
<evidence type="ECO:0000256" key="3">
    <source>
        <dbReference type="ARBA" id="ARBA00022737"/>
    </source>
</evidence>
<feature type="domain" description="Disease resistance protein winged helix" evidence="8">
    <location>
        <begin position="291"/>
        <end position="361"/>
    </location>
</feature>
<dbReference type="Pfam" id="PF23559">
    <property type="entry name" value="WHD_DRP"/>
    <property type="match status" value="1"/>
</dbReference>
<organism evidence="11 12">
    <name type="scientific">Camellia sinensis var. sinensis</name>
    <name type="common">China tea</name>
    <dbReference type="NCBI Taxonomy" id="542762"/>
    <lineage>
        <taxon>Eukaryota</taxon>
        <taxon>Viridiplantae</taxon>
        <taxon>Streptophyta</taxon>
        <taxon>Embryophyta</taxon>
        <taxon>Tracheophyta</taxon>
        <taxon>Spermatophyta</taxon>
        <taxon>Magnoliopsida</taxon>
        <taxon>eudicotyledons</taxon>
        <taxon>Gunneridae</taxon>
        <taxon>Pentapetalae</taxon>
        <taxon>asterids</taxon>
        <taxon>Ericales</taxon>
        <taxon>Theaceae</taxon>
        <taxon>Camellia</taxon>
    </lineage>
</organism>
<dbReference type="Gene3D" id="1.10.8.430">
    <property type="entry name" value="Helical domain of apoptotic protease-activating factors"/>
    <property type="match status" value="1"/>
</dbReference>
<gene>
    <name evidence="11" type="ORF">TEA_014556</name>
</gene>
<evidence type="ECO:0000256" key="5">
    <source>
        <dbReference type="ARBA" id="ARBA00022821"/>
    </source>
</evidence>
<protein>
    <submittedName>
        <fullName evidence="11">Uncharacterized protein</fullName>
    </submittedName>
</protein>
<name>A0A4S4E9X9_CAMSN</name>
<evidence type="ECO:0000259" key="7">
    <source>
        <dbReference type="Pfam" id="PF00931"/>
    </source>
</evidence>
<keyword evidence="12" id="KW-1185">Reference proteome</keyword>
<dbReference type="STRING" id="542762.A0A4S4E9X9"/>
<dbReference type="PANTHER" id="PTHR36766:SF42">
    <property type="entry name" value="NB-ARC DOMAIN DISEASE RESISTANCE PROTEIN"/>
    <property type="match status" value="1"/>
</dbReference>
<dbReference type="Pfam" id="PF23598">
    <property type="entry name" value="LRR_14"/>
    <property type="match status" value="1"/>
</dbReference>
<evidence type="ECO:0000313" key="12">
    <source>
        <dbReference type="Proteomes" id="UP000306102"/>
    </source>
</evidence>
<dbReference type="InterPro" id="IPR002182">
    <property type="entry name" value="NB-ARC"/>
</dbReference>
<dbReference type="InterPro" id="IPR058922">
    <property type="entry name" value="WHD_DRP"/>
</dbReference>
<dbReference type="InterPro" id="IPR036388">
    <property type="entry name" value="WH-like_DNA-bd_sf"/>
</dbReference>
<dbReference type="InterPro" id="IPR032675">
    <property type="entry name" value="LRR_dom_sf"/>
</dbReference>
<dbReference type="GO" id="GO:0005524">
    <property type="term" value="F:ATP binding"/>
    <property type="evidence" value="ECO:0007669"/>
    <property type="project" value="UniProtKB-KW"/>
</dbReference>
<dbReference type="PANTHER" id="PTHR36766">
    <property type="entry name" value="PLANT BROAD-SPECTRUM MILDEW RESISTANCE PROTEIN RPW8"/>
    <property type="match status" value="1"/>
</dbReference>
<dbReference type="SMART" id="SM00369">
    <property type="entry name" value="LRR_TYP"/>
    <property type="match status" value="4"/>
</dbReference>
<evidence type="ECO:0000256" key="1">
    <source>
        <dbReference type="ARBA" id="ARBA00008894"/>
    </source>
</evidence>
<evidence type="ECO:0000256" key="2">
    <source>
        <dbReference type="ARBA" id="ARBA00022614"/>
    </source>
</evidence>
<comment type="similarity">
    <text evidence="1">Belongs to the disease resistance NB-LRR family.</text>
</comment>
<dbReference type="FunFam" id="3.40.50.300:FF:001091">
    <property type="entry name" value="Probable disease resistance protein At1g61300"/>
    <property type="match status" value="1"/>
</dbReference>
<feature type="domain" description="NB-ARC" evidence="7">
    <location>
        <begin position="35"/>
        <end position="205"/>
    </location>
</feature>